<dbReference type="RefSeq" id="XP_011680565.2">
    <property type="nucleotide sequence ID" value="XM_011682263.2"/>
</dbReference>
<feature type="compositionally biased region" description="Basic and acidic residues" evidence="1">
    <location>
        <begin position="137"/>
        <end position="173"/>
    </location>
</feature>
<dbReference type="OrthoDB" id="10068023at2759"/>
<evidence type="ECO:0000313" key="3">
    <source>
        <dbReference type="Proteomes" id="UP000007110"/>
    </source>
</evidence>
<dbReference type="InParanoid" id="A0A7M7HQT2"/>
<dbReference type="KEGG" id="spu:115917942"/>
<evidence type="ECO:0000256" key="1">
    <source>
        <dbReference type="SAM" id="MobiDB-lite"/>
    </source>
</evidence>
<dbReference type="OMA" id="HKEEMEC"/>
<keyword evidence="3" id="KW-1185">Reference proteome</keyword>
<protein>
    <submittedName>
        <fullName evidence="2">Uncharacterized protein</fullName>
    </submittedName>
</protein>
<dbReference type="GeneID" id="115917942"/>
<evidence type="ECO:0000313" key="2">
    <source>
        <dbReference type="EnsemblMetazoa" id="XP_011680565"/>
    </source>
</evidence>
<dbReference type="AlphaFoldDB" id="A0A7M7HQT2"/>
<organism evidence="2 3">
    <name type="scientific">Strongylocentrotus purpuratus</name>
    <name type="common">Purple sea urchin</name>
    <dbReference type="NCBI Taxonomy" id="7668"/>
    <lineage>
        <taxon>Eukaryota</taxon>
        <taxon>Metazoa</taxon>
        <taxon>Echinodermata</taxon>
        <taxon>Eleutherozoa</taxon>
        <taxon>Echinozoa</taxon>
        <taxon>Echinoidea</taxon>
        <taxon>Euechinoidea</taxon>
        <taxon>Echinacea</taxon>
        <taxon>Camarodonta</taxon>
        <taxon>Echinidea</taxon>
        <taxon>Strongylocentrotidae</taxon>
        <taxon>Strongylocentrotus</taxon>
    </lineage>
</organism>
<reference evidence="2" key="2">
    <citation type="submission" date="2021-01" db="UniProtKB">
        <authorList>
            <consortium name="EnsemblMetazoa"/>
        </authorList>
    </citation>
    <scope>IDENTIFICATION</scope>
</reference>
<feature type="region of interest" description="Disordered" evidence="1">
    <location>
        <begin position="132"/>
        <end position="234"/>
    </location>
</feature>
<dbReference type="EnsemblMetazoa" id="XM_011682263">
    <property type="protein sequence ID" value="XP_011680565"/>
    <property type="gene ID" value="LOC115917942"/>
</dbReference>
<proteinExistence type="predicted"/>
<dbReference type="PANTHER" id="PTHR33309:SF1">
    <property type="entry name" value="MYB_SANT-LIKE DNA-BINDING DOMAIN-CONTAINING PROTEIN"/>
    <property type="match status" value="1"/>
</dbReference>
<accession>A0A7M7HQT2</accession>
<feature type="compositionally biased region" description="Basic and acidic residues" evidence="1">
    <location>
        <begin position="186"/>
        <end position="234"/>
    </location>
</feature>
<sequence>MNFKASGSSEVGEVVPTVPVKAAKAKPSKSVNRMSWDNNSVNALIGEVTLANPFQFRYKTSDRARAWQQVAEGMVKKGYKVDCRAVRDRIHVLKDKVKAKNNVERAASGIAVEETEEELGIREAVERMMQEEEDIELAPKERGDEQKKKAEGEELRKRACETMGETRKRHQDEAGTSTTPKRQRNKGRDTLAFLDRKMELEQEMKREDLEKRREEQERQRAEEMERRREEEERRGAEEAIRERRFELMQQQMLQQQQQALQQQQQQQQHNQQMQTMMMALIKSLEKNFNVLGAITSFQWPLECPAPPLSPLLQCHLLPSLHCSWP</sequence>
<reference evidence="3" key="1">
    <citation type="submission" date="2015-02" db="EMBL/GenBank/DDBJ databases">
        <title>Genome sequencing for Strongylocentrotus purpuratus.</title>
        <authorList>
            <person name="Murali S."/>
            <person name="Liu Y."/>
            <person name="Vee V."/>
            <person name="English A."/>
            <person name="Wang M."/>
            <person name="Skinner E."/>
            <person name="Han Y."/>
            <person name="Muzny D.M."/>
            <person name="Worley K.C."/>
            <person name="Gibbs R.A."/>
        </authorList>
    </citation>
    <scope>NUCLEOTIDE SEQUENCE</scope>
</reference>
<dbReference type="PANTHER" id="PTHR33309">
    <property type="entry name" value="KERATIN, ULTRA HIGH-SULFUR MATRIX PROTEIN-LIKE"/>
    <property type="match status" value="1"/>
</dbReference>
<name>A0A7M7HQT2_STRPU</name>
<dbReference type="Proteomes" id="UP000007110">
    <property type="component" value="Unassembled WGS sequence"/>
</dbReference>